<evidence type="ECO:0000313" key="2">
    <source>
        <dbReference type="EMBL" id="HDX30607.1"/>
    </source>
</evidence>
<gene>
    <name evidence="2" type="ORF">ENQ20_03840</name>
</gene>
<feature type="domain" description="Carrier" evidence="1">
    <location>
        <begin position="32"/>
        <end position="82"/>
    </location>
</feature>
<accession>A0A7C1JRJ4</accession>
<organism evidence="2">
    <name type="scientific">Caldilinea aerophila</name>
    <dbReference type="NCBI Taxonomy" id="133453"/>
    <lineage>
        <taxon>Bacteria</taxon>
        <taxon>Bacillati</taxon>
        <taxon>Chloroflexota</taxon>
        <taxon>Caldilineae</taxon>
        <taxon>Caldilineales</taxon>
        <taxon>Caldilineaceae</taxon>
        <taxon>Caldilinea</taxon>
    </lineage>
</organism>
<proteinExistence type="predicted"/>
<dbReference type="EMBL" id="DSMG01000044">
    <property type="protein sequence ID" value="HDX30607.1"/>
    <property type="molecule type" value="Genomic_DNA"/>
</dbReference>
<evidence type="ECO:0000259" key="1">
    <source>
        <dbReference type="Pfam" id="PF00550"/>
    </source>
</evidence>
<dbReference type="Gene3D" id="1.10.1200.10">
    <property type="entry name" value="ACP-like"/>
    <property type="match status" value="1"/>
</dbReference>
<dbReference type="AlphaFoldDB" id="A0A7C1JRJ4"/>
<sequence length="86" mass="9915">MVATRTFSREELRQIIFNQLRGLAPEADLNYLRPHDDMREALEIDSFDFLNFLIGLAKETGVEIPEKDYGKVSTLEGLINYLLARL</sequence>
<dbReference type="InterPro" id="IPR009081">
    <property type="entry name" value="PP-bd_ACP"/>
</dbReference>
<dbReference type="Pfam" id="PF00550">
    <property type="entry name" value="PP-binding"/>
    <property type="match status" value="1"/>
</dbReference>
<dbReference type="InterPro" id="IPR036736">
    <property type="entry name" value="ACP-like_sf"/>
</dbReference>
<comment type="caution">
    <text evidence="2">The sequence shown here is derived from an EMBL/GenBank/DDBJ whole genome shotgun (WGS) entry which is preliminary data.</text>
</comment>
<protein>
    <submittedName>
        <fullName evidence="2">Acyl carrier protein</fullName>
    </submittedName>
</protein>
<name>A0A7C1JRJ4_9CHLR</name>
<reference evidence="2" key="1">
    <citation type="journal article" date="2020" name="mSystems">
        <title>Genome- and Community-Level Interaction Insights into Carbon Utilization and Element Cycling Functions of Hydrothermarchaeota in Hydrothermal Sediment.</title>
        <authorList>
            <person name="Zhou Z."/>
            <person name="Liu Y."/>
            <person name="Xu W."/>
            <person name="Pan J."/>
            <person name="Luo Z.H."/>
            <person name="Li M."/>
        </authorList>
    </citation>
    <scope>NUCLEOTIDE SEQUENCE [LARGE SCALE GENOMIC DNA]</scope>
    <source>
        <strain evidence="2">SpSt-289</strain>
    </source>
</reference>
<dbReference type="SUPFAM" id="SSF47336">
    <property type="entry name" value="ACP-like"/>
    <property type="match status" value="1"/>
</dbReference>